<evidence type="ECO:0000313" key="2">
    <source>
        <dbReference type="EMBL" id="PWA62531.1"/>
    </source>
</evidence>
<dbReference type="AlphaFoldDB" id="A0A2U1MMP2"/>
<dbReference type="OrthoDB" id="3366823at2759"/>
<name>A0A2U1MMP2_ARTAN</name>
<keyword evidence="3" id="KW-1185">Reference proteome</keyword>
<evidence type="ECO:0000259" key="1">
    <source>
        <dbReference type="Pfam" id="PF07807"/>
    </source>
</evidence>
<sequence>MQDRDVLLHDAIDSAYENEAGLLETVDNSETGSLARAGAINVAIGDSQYIEQNEAKGQLHKWAFETKEEWETYNEQKEALPKAAFQFGVKMQDGRNTRKHSKD</sequence>
<dbReference type="InterPro" id="IPR039896">
    <property type="entry name" value="Red-like"/>
</dbReference>
<feature type="domain" description="Protein RED C-terminal" evidence="1">
    <location>
        <begin position="46"/>
        <end position="101"/>
    </location>
</feature>
<dbReference type="Pfam" id="PF07807">
    <property type="entry name" value="RED_C"/>
    <property type="match status" value="1"/>
</dbReference>
<organism evidence="2 3">
    <name type="scientific">Artemisia annua</name>
    <name type="common">Sweet wormwood</name>
    <dbReference type="NCBI Taxonomy" id="35608"/>
    <lineage>
        <taxon>Eukaryota</taxon>
        <taxon>Viridiplantae</taxon>
        <taxon>Streptophyta</taxon>
        <taxon>Embryophyta</taxon>
        <taxon>Tracheophyta</taxon>
        <taxon>Spermatophyta</taxon>
        <taxon>Magnoliopsida</taxon>
        <taxon>eudicotyledons</taxon>
        <taxon>Gunneridae</taxon>
        <taxon>Pentapetalae</taxon>
        <taxon>asterids</taxon>
        <taxon>campanulids</taxon>
        <taxon>Asterales</taxon>
        <taxon>Asteraceae</taxon>
        <taxon>Asteroideae</taxon>
        <taxon>Anthemideae</taxon>
        <taxon>Artemisiinae</taxon>
        <taxon>Artemisia</taxon>
    </lineage>
</organism>
<protein>
    <submittedName>
        <fullName evidence="2">Suppressor of mec-8 and unc-52 protein</fullName>
    </submittedName>
</protein>
<proteinExistence type="predicted"/>
<reference evidence="2 3" key="1">
    <citation type="journal article" date="2018" name="Mol. Plant">
        <title>The genome of Artemisia annua provides insight into the evolution of Asteraceae family and artemisinin biosynthesis.</title>
        <authorList>
            <person name="Shen Q."/>
            <person name="Zhang L."/>
            <person name="Liao Z."/>
            <person name="Wang S."/>
            <person name="Yan T."/>
            <person name="Shi P."/>
            <person name="Liu M."/>
            <person name="Fu X."/>
            <person name="Pan Q."/>
            <person name="Wang Y."/>
            <person name="Lv Z."/>
            <person name="Lu X."/>
            <person name="Zhang F."/>
            <person name="Jiang W."/>
            <person name="Ma Y."/>
            <person name="Chen M."/>
            <person name="Hao X."/>
            <person name="Li L."/>
            <person name="Tang Y."/>
            <person name="Lv G."/>
            <person name="Zhou Y."/>
            <person name="Sun X."/>
            <person name="Brodelius P.E."/>
            <person name="Rose J.K.C."/>
            <person name="Tang K."/>
        </authorList>
    </citation>
    <scope>NUCLEOTIDE SEQUENCE [LARGE SCALE GENOMIC DNA]</scope>
    <source>
        <strain evidence="3">cv. Huhao1</strain>
        <tissue evidence="2">Leaf</tissue>
    </source>
</reference>
<accession>A0A2U1MMP2</accession>
<dbReference type="PANTHER" id="PTHR12765">
    <property type="entry name" value="RED PROTEIN IK FACTOR CYTOKINE IK"/>
    <property type="match status" value="1"/>
</dbReference>
<comment type="caution">
    <text evidence="2">The sequence shown here is derived from an EMBL/GenBank/DDBJ whole genome shotgun (WGS) entry which is preliminary data.</text>
</comment>
<dbReference type="STRING" id="35608.A0A2U1MMP2"/>
<dbReference type="EMBL" id="PKPP01004847">
    <property type="protein sequence ID" value="PWA62531.1"/>
    <property type="molecule type" value="Genomic_DNA"/>
</dbReference>
<dbReference type="InterPro" id="IPR012492">
    <property type="entry name" value="RED_C"/>
</dbReference>
<gene>
    <name evidence="2" type="ORF">CTI12_AA363000</name>
</gene>
<dbReference type="Proteomes" id="UP000245207">
    <property type="component" value="Unassembled WGS sequence"/>
</dbReference>
<evidence type="ECO:0000313" key="3">
    <source>
        <dbReference type="Proteomes" id="UP000245207"/>
    </source>
</evidence>